<dbReference type="Pfam" id="PF13580">
    <property type="entry name" value="SIS_2"/>
    <property type="match status" value="1"/>
</dbReference>
<proteinExistence type="predicted"/>
<dbReference type="EMBL" id="PFCO01000004">
    <property type="protein sequence ID" value="PIR69643.1"/>
    <property type="molecule type" value="Genomic_DNA"/>
</dbReference>
<dbReference type="Gene3D" id="3.40.50.10490">
    <property type="entry name" value="Glucose-6-phosphate isomerase like protein, domain 1"/>
    <property type="match status" value="1"/>
</dbReference>
<dbReference type="GO" id="GO:0016853">
    <property type="term" value="F:isomerase activity"/>
    <property type="evidence" value="ECO:0007669"/>
    <property type="project" value="UniProtKB-KW"/>
</dbReference>
<organism evidence="2 3">
    <name type="scientific">Candidatus Niyogibacteria bacterium CG10_big_fil_rev_8_21_14_0_10_46_36</name>
    <dbReference type="NCBI Taxonomy" id="1974726"/>
    <lineage>
        <taxon>Bacteria</taxon>
        <taxon>Candidatus Niyogiibacteriota</taxon>
    </lineage>
</organism>
<dbReference type="InterPro" id="IPR001347">
    <property type="entry name" value="SIS_dom"/>
</dbReference>
<dbReference type="GO" id="GO:1901135">
    <property type="term" value="P:carbohydrate derivative metabolic process"/>
    <property type="evidence" value="ECO:0007669"/>
    <property type="project" value="InterPro"/>
</dbReference>
<evidence type="ECO:0000259" key="1">
    <source>
        <dbReference type="PROSITE" id="PS51464"/>
    </source>
</evidence>
<dbReference type="SUPFAM" id="SSF53697">
    <property type="entry name" value="SIS domain"/>
    <property type="match status" value="1"/>
</dbReference>
<dbReference type="PANTHER" id="PTHR30390">
    <property type="entry name" value="SEDOHEPTULOSE 7-PHOSPHATE ISOMERASE / DNAA INITIATOR-ASSOCIATING FACTOR FOR REPLICATION INITIATION"/>
    <property type="match status" value="1"/>
</dbReference>
<comment type="caution">
    <text evidence="2">The sequence shown here is derived from an EMBL/GenBank/DDBJ whole genome shotgun (WGS) entry which is preliminary data.</text>
</comment>
<evidence type="ECO:0000313" key="2">
    <source>
        <dbReference type="EMBL" id="PIR69643.1"/>
    </source>
</evidence>
<dbReference type="CDD" id="cd05006">
    <property type="entry name" value="SIS_GmhA"/>
    <property type="match status" value="1"/>
</dbReference>
<keyword evidence="2" id="KW-0413">Isomerase</keyword>
<evidence type="ECO:0000313" key="3">
    <source>
        <dbReference type="Proteomes" id="UP000231503"/>
    </source>
</evidence>
<dbReference type="PANTHER" id="PTHR30390:SF6">
    <property type="entry name" value="DNAA INITIATOR-ASSOCIATING PROTEIN DIAA"/>
    <property type="match status" value="1"/>
</dbReference>
<dbReference type="AlphaFoldDB" id="A0A2H0TDL9"/>
<dbReference type="InterPro" id="IPR035461">
    <property type="entry name" value="GmhA/DiaA"/>
</dbReference>
<feature type="domain" description="SIS" evidence="1">
    <location>
        <begin position="33"/>
        <end position="187"/>
    </location>
</feature>
<gene>
    <name evidence="2" type="ORF">COU47_01930</name>
</gene>
<dbReference type="PROSITE" id="PS51464">
    <property type="entry name" value="SIS"/>
    <property type="match status" value="1"/>
</dbReference>
<dbReference type="Proteomes" id="UP000231503">
    <property type="component" value="Unassembled WGS sequence"/>
</dbReference>
<reference evidence="3" key="1">
    <citation type="submission" date="2017-09" db="EMBL/GenBank/DDBJ databases">
        <title>Depth-based differentiation of microbial function through sediment-hosted aquifers and enrichment of novel symbionts in the deep terrestrial subsurface.</title>
        <authorList>
            <person name="Probst A.J."/>
            <person name="Ladd B."/>
            <person name="Jarett J.K."/>
            <person name="Geller-Mcgrath D.E."/>
            <person name="Sieber C.M.K."/>
            <person name="Emerson J.B."/>
            <person name="Anantharaman K."/>
            <person name="Thomas B.C."/>
            <person name="Malmstrom R."/>
            <person name="Stieglmeier M."/>
            <person name="Klingl A."/>
            <person name="Woyke T."/>
            <person name="Ryan C.M."/>
            <person name="Banfield J.F."/>
        </authorList>
    </citation>
    <scope>NUCLEOTIDE SEQUENCE [LARGE SCALE GENOMIC DNA]</scope>
</reference>
<protein>
    <submittedName>
        <fullName evidence="2">Phosphoheptose isomerase</fullName>
    </submittedName>
</protein>
<accession>A0A2H0TDL9</accession>
<dbReference type="InterPro" id="IPR046348">
    <property type="entry name" value="SIS_dom_sf"/>
</dbReference>
<dbReference type="GO" id="GO:0097367">
    <property type="term" value="F:carbohydrate derivative binding"/>
    <property type="evidence" value="ECO:0007669"/>
    <property type="project" value="InterPro"/>
</dbReference>
<dbReference type="InterPro" id="IPR050099">
    <property type="entry name" value="SIS_GmhA/DiaA_subfam"/>
</dbReference>
<sequence length="187" mass="19887">MNKERILQAAQETAELLAHETLADDLVRTYNTLMHSLKNGGTIFVCGNGGSAEQAGHFAGELVGRFKKERKGIRAVALGMAVATLTAWSNDYDYEGAFSRELETLGRSGDVLVGLSTSGNSKNVIHAVAKAKDIGMQTVGFLGKGGALASMVDVAVRIPAEETARVQEAHLFIIHMLSEAIEDALSV</sequence>
<name>A0A2H0TDL9_9BACT</name>